<feature type="domain" description="Signal transduction histidine kinase subgroup 3 dimerisation and phosphoacceptor" evidence="11">
    <location>
        <begin position="162"/>
        <end position="225"/>
    </location>
</feature>
<dbReference type="SUPFAM" id="SSF55874">
    <property type="entry name" value="ATPase domain of HSP90 chaperone/DNA topoisomerase II/histidine kinase"/>
    <property type="match status" value="1"/>
</dbReference>
<dbReference type="Pfam" id="PF23539">
    <property type="entry name" value="DUF7134"/>
    <property type="match status" value="1"/>
</dbReference>
<keyword evidence="9" id="KW-0812">Transmembrane</keyword>
<keyword evidence="4" id="KW-0808">Transferase</keyword>
<keyword evidence="7" id="KW-0067">ATP-binding</keyword>
<keyword evidence="5" id="KW-0547">Nucleotide-binding</keyword>
<sequence length="361" mass="36924">MKRLVSLDVALAAVLTVTALVEAALGLTGPAAGAAVLLTVPVATSSVALRTARPVTASGLVVGACLAQSLLGSDLPGGLSEALVLVLVVFSVGSAASWRTAGAGLGVTLAGMAGVIALSEDPRPGNFVYLATVIGAAWAAGFAVRQTRERARLVTEQRLAAERTRLAGELHDVVAHHVTAIVVQAGAERRDLPQDSSTAEALAGIEQQGRETLTQLRALLGVLHTEPPGLAPQPGLRDLPDLVEHAAATGLTVTLRVEGVPREVGDAAGLTVYRVVQEALTNVRKHSAGAAATVSLRWQPDALEVDVHDPGPGRRTPWFAPSGLGLRGLSERLQAVGGAVVARRDGEGFRVTASVPAEGAP</sequence>
<dbReference type="PANTHER" id="PTHR24421:SF10">
    <property type="entry name" value="NITRATE_NITRITE SENSOR PROTEIN NARQ"/>
    <property type="match status" value="1"/>
</dbReference>
<evidence type="ECO:0000259" key="10">
    <source>
        <dbReference type="Pfam" id="PF02518"/>
    </source>
</evidence>
<keyword evidence="3" id="KW-0597">Phosphoprotein</keyword>
<keyword evidence="9" id="KW-0472">Membrane</keyword>
<evidence type="ECO:0000259" key="12">
    <source>
        <dbReference type="Pfam" id="PF23539"/>
    </source>
</evidence>
<dbReference type="Pfam" id="PF07730">
    <property type="entry name" value="HisKA_3"/>
    <property type="match status" value="1"/>
</dbReference>
<dbReference type="InterPro" id="IPR050482">
    <property type="entry name" value="Sensor_HK_TwoCompSys"/>
</dbReference>
<evidence type="ECO:0000313" key="14">
    <source>
        <dbReference type="Proteomes" id="UP001183648"/>
    </source>
</evidence>
<dbReference type="EC" id="2.7.13.3" evidence="2"/>
<keyword evidence="6 13" id="KW-0418">Kinase</keyword>
<dbReference type="Proteomes" id="UP001183648">
    <property type="component" value="Unassembled WGS sequence"/>
</dbReference>
<dbReference type="InterPro" id="IPR036890">
    <property type="entry name" value="HATPase_C_sf"/>
</dbReference>
<dbReference type="GO" id="GO:0016301">
    <property type="term" value="F:kinase activity"/>
    <property type="evidence" value="ECO:0007669"/>
    <property type="project" value="UniProtKB-KW"/>
</dbReference>
<dbReference type="EMBL" id="JAVDYG010000001">
    <property type="protein sequence ID" value="MDR7362586.1"/>
    <property type="molecule type" value="Genomic_DNA"/>
</dbReference>
<dbReference type="InterPro" id="IPR003594">
    <property type="entry name" value="HATPase_dom"/>
</dbReference>
<evidence type="ECO:0000256" key="2">
    <source>
        <dbReference type="ARBA" id="ARBA00012438"/>
    </source>
</evidence>
<evidence type="ECO:0000256" key="5">
    <source>
        <dbReference type="ARBA" id="ARBA00022741"/>
    </source>
</evidence>
<feature type="transmembrane region" description="Helical" evidence="9">
    <location>
        <begin position="126"/>
        <end position="144"/>
    </location>
</feature>
<gene>
    <name evidence="13" type="ORF">J2S63_002139</name>
</gene>
<proteinExistence type="predicted"/>
<keyword evidence="14" id="KW-1185">Reference proteome</keyword>
<organism evidence="13 14">
    <name type="scientific">Nocardioides marmoribigeumensis</name>
    <dbReference type="NCBI Taxonomy" id="433649"/>
    <lineage>
        <taxon>Bacteria</taxon>
        <taxon>Bacillati</taxon>
        <taxon>Actinomycetota</taxon>
        <taxon>Actinomycetes</taxon>
        <taxon>Propionibacteriales</taxon>
        <taxon>Nocardioidaceae</taxon>
        <taxon>Nocardioides</taxon>
    </lineage>
</organism>
<dbReference type="RefSeq" id="WP_310301891.1">
    <property type="nucleotide sequence ID" value="NZ_BAAAPS010000008.1"/>
</dbReference>
<reference evidence="13 14" key="1">
    <citation type="submission" date="2023-07" db="EMBL/GenBank/DDBJ databases">
        <title>Sequencing the genomes of 1000 actinobacteria strains.</title>
        <authorList>
            <person name="Klenk H.-P."/>
        </authorList>
    </citation>
    <scope>NUCLEOTIDE SEQUENCE [LARGE SCALE GENOMIC DNA]</scope>
    <source>
        <strain evidence="13 14">DSM 19426</strain>
    </source>
</reference>
<comment type="catalytic activity">
    <reaction evidence="1">
        <text>ATP + protein L-histidine = ADP + protein N-phospho-L-histidine.</text>
        <dbReference type="EC" id="2.7.13.3"/>
    </reaction>
</comment>
<dbReference type="InterPro" id="IPR011712">
    <property type="entry name" value="Sig_transdc_His_kin_sub3_dim/P"/>
</dbReference>
<dbReference type="Pfam" id="PF02518">
    <property type="entry name" value="HATPase_c"/>
    <property type="match status" value="1"/>
</dbReference>
<evidence type="ECO:0000256" key="7">
    <source>
        <dbReference type="ARBA" id="ARBA00022840"/>
    </source>
</evidence>
<dbReference type="CDD" id="cd16917">
    <property type="entry name" value="HATPase_UhpB-NarQ-NarX-like"/>
    <property type="match status" value="1"/>
</dbReference>
<feature type="transmembrane region" description="Helical" evidence="9">
    <location>
        <begin position="103"/>
        <end position="120"/>
    </location>
</feature>
<evidence type="ECO:0000259" key="11">
    <source>
        <dbReference type="Pfam" id="PF07730"/>
    </source>
</evidence>
<keyword evidence="8" id="KW-0902">Two-component regulatory system</keyword>
<accession>A0ABU2BWD1</accession>
<evidence type="ECO:0000256" key="6">
    <source>
        <dbReference type="ARBA" id="ARBA00022777"/>
    </source>
</evidence>
<evidence type="ECO:0000256" key="4">
    <source>
        <dbReference type="ARBA" id="ARBA00022679"/>
    </source>
</evidence>
<evidence type="ECO:0000256" key="9">
    <source>
        <dbReference type="SAM" id="Phobius"/>
    </source>
</evidence>
<evidence type="ECO:0000256" key="1">
    <source>
        <dbReference type="ARBA" id="ARBA00000085"/>
    </source>
</evidence>
<dbReference type="InterPro" id="IPR055558">
    <property type="entry name" value="DUF7134"/>
</dbReference>
<feature type="domain" description="Histidine kinase/HSP90-like ATPase" evidence="10">
    <location>
        <begin position="271"/>
        <end position="358"/>
    </location>
</feature>
<name>A0ABU2BWD1_9ACTN</name>
<evidence type="ECO:0000313" key="13">
    <source>
        <dbReference type="EMBL" id="MDR7362586.1"/>
    </source>
</evidence>
<dbReference type="Gene3D" id="1.20.5.1930">
    <property type="match status" value="1"/>
</dbReference>
<evidence type="ECO:0000256" key="8">
    <source>
        <dbReference type="ARBA" id="ARBA00023012"/>
    </source>
</evidence>
<evidence type="ECO:0000256" key="3">
    <source>
        <dbReference type="ARBA" id="ARBA00022553"/>
    </source>
</evidence>
<feature type="domain" description="DUF7134" evidence="12">
    <location>
        <begin position="6"/>
        <end position="146"/>
    </location>
</feature>
<dbReference type="Gene3D" id="3.30.565.10">
    <property type="entry name" value="Histidine kinase-like ATPase, C-terminal domain"/>
    <property type="match status" value="1"/>
</dbReference>
<dbReference type="PANTHER" id="PTHR24421">
    <property type="entry name" value="NITRATE/NITRITE SENSOR PROTEIN NARX-RELATED"/>
    <property type="match status" value="1"/>
</dbReference>
<comment type="caution">
    <text evidence="13">The sequence shown here is derived from an EMBL/GenBank/DDBJ whole genome shotgun (WGS) entry which is preliminary data.</text>
</comment>
<protein>
    <recommendedName>
        <fullName evidence="2">histidine kinase</fullName>
        <ecNumber evidence="2">2.7.13.3</ecNumber>
    </recommendedName>
</protein>
<keyword evidence="9" id="KW-1133">Transmembrane helix</keyword>